<keyword evidence="4" id="KW-0862">Zinc</keyword>
<dbReference type="RefSeq" id="WP_341697546.1">
    <property type="nucleotide sequence ID" value="NZ_JBBYHR010000007.1"/>
</dbReference>
<name>A0ABU9HYK0_9FLAO</name>
<evidence type="ECO:0000256" key="2">
    <source>
        <dbReference type="ARBA" id="ARBA00022723"/>
    </source>
</evidence>
<dbReference type="Gene3D" id="3.40.50.300">
    <property type="entry name" value="P-loop containing nucleotide triphosphate hydrolases"/>
    <property type="match status" value="1"/>
</dbReference>
<dbReference type="NCBIfam" id="NF041025">
    <property type="entry name" value="antiphage_deaminase"/>
    <property type="match status" value="1"/>
</dbReference>
<dbReference type="Pfam" id="PF00383">
    <property type="entry name" value="dCMP_cyt_deam_1"/>
    <property type="match status" value="1"/>
</dbReference>
<dbReference type="PROSITE" id="PS00903">
    <property type="entry name" value="CYT_DCMP_DEAMINASES_1"/>
    <property type="match status" value="1"/>
</dbReference>
<keyword evidence="2" id="KW-0479">Metal-binding</keyword>
<dbReference type="EMBL" id="JBBYHR010000007">
    <property type="protein sequence ID" value="MEL1245233.1"/>
    <property type="molecule type" value="Genomic_DNA"/>
</dbReference>
<evidence type="ECO:0000313" key="7">
    <source>
        <dbReference type="Proteomes" id="UP001464555"/>
    </source>
</evidence>
<evidence type="ECO:0000313" key="6">
    <source>
        <dbReference type="EMBL" id="MEL1245233.1"/>
    </source>
</evidence>
<dbReference type="PANTHER" id="PTHR11086">
    <property type="entry name" value="DEOXYCYTIDYLATE DEAMINASE-RELATED"/>
    <property type="match status" value="1"/>
</dbReference>
<comment type="similarity">
    <text evidence="1">Belongs to the cytidine and deoxycytidylate deaminase family.</text>
</comment>
<evidence type="ECO:0000256" key="4">
    <source>
        <dbReference type="ARBA" id="ARBA00022833"/>
    </source>
</evidence>
<dbReference type="PANTHER" id="PTHR11086:SF18">
    <property type="entry name" value="DEOXYCYTIDYLATE DEAMINASE"/>
    <property type="match status" value="1"/>
</dbReference>
<dbReference type="Proteomes" id="UP001464555">
    <property type="component" value="Unassembled WGS sequence"/>
</dbReference>
<dbReference type="PROSITE" id="PS51747">
    <property type="entry name" value="CYT_DCMP_DEAMINASES_2"/>
    <property type="match status" value="1"/>
</dbReference>
<dbReference type="Gene3D" id="3.40.140.10">
    <property type="entry name" value="Cytidine Deaminase, domain 2"/>
    <property type="match status" value="1"/>
</dbReference>
<comment type="caution">
    <text evidence="6">The sequence shown here is derived from an EMBL/GenBank/DDBJ whole genome shotgun (WGS) entry which is preliminary data.</text>
</comment>
<proteinExistence type="inferred from homology"/>
<organism evidence="6 7">
    <name type="scientific">Flavobacterium arundinis</name>
    <dbReference type="NCBI Taxonomy" id="3139143"/>
    <lineage>
        <taxon>Bacteria</taxon>
        <taxon>Pseudomonadati</taxon>
        <taxon>Bacteroidota</taxon>
        <taxon>Flavobacteriia</taxon>
        <taxon>Flavobacteriales</taxon>
        <taxon>Flavobacteriaceae</taxon>
        <taxon>Flavobacterium</taxon>
    </lineage>
</organism>
<gene>
    <name evidence="6" type="ORF">AAEO56_13230</name>
</gene>
<keyword evidence="7" id="KW-1185">Reference proteome</keyword>
<reference evidence="6 7" key="1">
    <citation type="submission" date="2024-04" db="EMBL/GenBank/DDBJ databases">
        <title>Flavobacterium sp. DGU11 16S ribosomal RNA gene Genome sequencing and assembly.</title>
        <authorList>
            <person name="Park S."/>
        </authorList>
    </citation>
    <scope>NUCLEOTIDE SEQUENCE [LARGE SCALE GENOMIC DNA]</scope>
    <source>
        <strain evidence="6 7">DGU11</strain>
    </source>
</reference>
<dbReference type="InterPro" id="IPR016193">
    <property type="entry name" value="Cytidine_deaminase-like"/>
</dbReference>
<protein>
    <submittedName>
        <fullName evidence="6">Anti-phage dCTP deaminase</fullName>
    </submittedName>
</protein>
<dbReference type="SUPFAM" id="SSF53927">
    <property type="entry name" value="Cytidine deaminase-like"/>
    <property type="match status" value="1"/>
</dbReference>
<evidence type="ECO:0000256" key="1">
    <source>
        <dbReference type="ARBA" id="ARBA00006576"/>
    </source>
</evidence>
<dbReference type="InterPro" id="IPR027417">
    <property type="entry name" value="P-loop_NTPase"/>
</dbReference>
<evidence type="ECO:0000256" key="3">
    <source>
        <dbReference type="ARBA" id="ARBA00022801"/>
    </source>
</evidence>
<dbReference type="InterPro" id="IPR002125">
    <property type="entry name" value="CMP_dCMP_dom"/>
</dbReference>
<sequence>MEARKLANNENKNVNYNRSTSQRVKETLTDEIVIGICSQIGAKKDLVISSIEKYLKEFNYIVKIIKLSDFITNQQTSSAPQVGKTERFTNLISKIDTGNELRENFGEDYLANLAITQIAHEKKKHYLVEDEKDFSKIKSRRICYIIDSIKHTEELNTFKDVYRDIFYLMSIYTPIEERINNLSIPSLSREEAETLIHKDQYEENPYGQQVREVFVNADFFLRVDQNTEKDIHKKTRRYINLLFGYGLESPTTHERAMYEAKSASVNSACLSRQVGAAITCSEGNLLSTGWNDVPKYGGNLYTSESPNDNRCFVTGQCHNDFNKSSLVNYIIEDFKNTIDLEKILQGTSEIDSSKYFGIIQNLSNFIKERLDKSGIRNLIEFSRSVHAEMHAIINAGNLDGNKIKGGVLYCTTYPCHNCARHIIAAGIKKVIYIEPYIKSKAPELHDDSITENEKVNNKVQLLVFDGVAPRRYLTFFNQNRNRKRLGKSLVNNFDKTKLNPINNISLQALIFLETQAAQRIIDRQTNEPQY</sequence>
<dbReference type="InterPro" id="IPR016192">
    <property type="entry name" value="APOBEC/CMP_deaminase_Zn-bd"/>
</dbReference>
<evidence type="ECO:0000259" key="5">
    <source>
        <dbReference type="PROSITE" id="PS51747"/>
    </source>
</evidence>
<keyword evidence="3" id="KW-0378">Hydrolase</keyword>
<feature type="domain" description="CMP/dCMP-type deaminase" evidence="5">
    <location>
        <begin position="251"/>
        <end position="452"/>
    </location>
</feature>
<dbReference type="InterPro" id="IPR015517">
    <property type="entry name" value="dCMP_deaminase-rel"/>
</dbReference>
<accession>A0ABU9HYK0</accession>